<dbReference type="EMBL" id="AAAB01008964">
    <property type="protein sequence ID" value="EAU76382.1"/>
    <property type="molecule type" value="Genomic_DNA"/>
</dbReference>
<reference evidence="1" key="1">
    <citation type="journal article" date="2002" name="Science">
        <title>The genome sequence of the malaria mosquito Anopheles gambiae.</title>
        <authorList>
            <person name="Holt R.A."/>
            <person name="Subramanian G.M."/>
            <person name="Halpern A."/>
            <person name="Sutton G.G."/>
            <person name="Charlab R."/>
            <person name="Nusskern D.R."/>
            <person name="Wincker P."/>
            <person name="Clark A.G."/>
            <person name="Ribeiro J.M."/>
            <person name="Wides R."/>
            <person name="Salzberg S.L."/>
            <person name="Loftus B."/>
            <person name="Yandell M."/>
            <person name="Majoros W.H."/>
            <person name="Rusch D.B."/>
            <person name="Lai Z."/>
            <person name="Kraft C.L."/>
            <person name="Abril J.F."/>
            <person name="Anthouard V."/>
            <person name="Arensburger P."/>
            <person name="Atkinson P.W."/>
            <person name="Baden H."/>
            <person name="de Berardinis V."/>
            <person name="Baldwin D."/>
            <person name="Benes V."/>
            <person name="Biedler J."/>
            <person name="Blass C."/>
            <person name="Bolanos R."/>
            <person name="Boscus D."/>
            <person name="Barnstead M."/>
            <person name="Cai S."/>
            <person name="Center A."/>
            <person name="Chaturverdi K."/>
            <person name="Christophides G.K."/>
            <person name="Chrystal M.A."/>
            <person name="Clamp M."/>
            <person name="Cravchik A."/>
            <person name="Curwen V."/>
            <person name="Dana A."/>
            <person name="Delcher A."/>
            <person name="Dew I."/>
            <person name="Evans C.A."/>
            <person name="Flanigan M."/>
            <person name="Grundschober-Freimoser A."/>
            <person name="Friedli L."/>
            <person name="Gu Z."/>
            <person name="Guan P."/>
            <person name="Guigo R."/>
            <person name="Hillenmeyer M.E."/>
            <person name="Hladun S.L."/>
            <person name="Hogan J.R."/>
            <person name="Hong Y.S."/>
            <person name="Hoover J."/>
            <person name="Jaillon O."/>
            <person name="Ke Z."/>
            <person name="Kodira C."/>
            <person name="Kokoza E."/>
            <person name="Koutsos A."/>
            <person name="Letunic I."/>
            <person name="Levitsky A."/>
            <person name="Liang Y."/>
            <person name="Lin J.J."/>
            <person name="Lobo N.F."/>
            <person name="Lopez J.R."/>
            <person name="Malek J.A."/>
            <person name="McIntosh T.C."/>
            <person name="Meister S."/>
            <person name="Miller J."/>
            <person name="Mobarry C."/>
            <person name="Mongin E."/>
            <person name="Murphy S.D."/>
            <person name="O'Brochta D.A."/>
            <person name="Pfannkoch C."/>
            <person name="Qi R."/>
            <person name="Regier M.A."/>
            <person name="Remington K."/>
            <person name="Shao H."/>
            <person name="Sharakhova M.V."/>
            <person name="Sitter C.D."/>
            <person name="Shetty J."/>
            <person name="Smith T.J."/>
            <person name="Strong R."/>
            <person name="Sun J."/>
            <person name="Thomasova D."/>
            <person name="Ton L.Q."/>
            <person name="Topalis P."/>
            <person name="Tu Z."/>
            <person name="Unger M.F."/>
            <person name="Walenz B."/>
            <person name="Wang A."/>
            <person name="Wang J."/>
            <person name="Wang M."/>
            <person name="Wang X."/>
            <person name="Woodford K.J."/>
            <person name="Wortman J.R."/>
            <person name="Wu M."/>
            <person name="Yao A."/>
            <person name="Zdobnov E.M."/>
            <person name="Zhang H."/>
            <person name="Zhao Q."/>
            <person name="Zhao S."/>
            <person name="Zhu S.C."/>
            <person name="Zhimulev I."/>
            <person name="Coluzzi M."/>
            <person name="della Torre A."/>
            <person name="Roth C.W."/>
            <person name="Louis C."/>
            <person name="Kalush F."/>
            <person name="Mural R.J."/>
            <person name="Myers E.W."/>
            <person name="Adams M.D."/>
            <person name="Smith H.O."/>
            <person name="Broder S."/>
            <person name="Gardner M.J."/>
            <person name="Fraser C.M."/>
            <person name="Birney E."/>
            <person name="Bork P."/>
            <person name="Brey P.T."/>
            <person name="Venter J.C."/>
            <person name="Weissenbach J."/>
            <person name="Kafatos F.C."/>
            <person name="Collins F.H."/>
            <person name="Hoffman S.L."/>
        </authorList>
    </citation>
    <scope>NUCLEOTIDE SEQUENCE [LARGE SCALE GENOMIC DNA]</scope>
    <source>
        <strain evidence="1">PEST</strain>
    </source>
</reference>
<protein>
    <submittedName>
        <fullName evidence="1">AGAP007898-PA</fullName>
    </submittedName>
</protein>
<dbReference type="HOGENOM" id="CLU_2759876_0_0_1"/>
<reference evidence="1" key="5">
    <citation type="submission" date="2011-05" db="EMBL/GenBank/DDBJ databases">
        <authorList>
            <consortium name="VectorBase"/>
        </authorList>
    </citation>
    <scope>NUCLEOTIDE SEQUENCE</scope>
    <source>
        <strain evidence="1">PEST</strain>
    </source>
</reference>
<gene>
    <name evidence="1" type="ORF">AgaP_AGAP007898</name>
</gene>
<proteinExistence type="predicted"/>
<name>A0NF87_ANOGA</name>
<comment type="caution">
    <text evidence="1">The sequence shown here is derived from an EMBL/GenBank/DDBJ whole genome shotgun (WGS) entry which is preliminary data.</text>
</comment>
<evidence type="ECO:0000313" key="1">
    <source>
        <dbReference type="EMBL" id="EAU76382.1"/>
    </source>
</evidence>
<reference evidence="1" key="4">
    <citation type="journal article" date="2007" name="Genome Biol.">
        <title>Update of the Anopheles gambiae PEST genome assembly.</title>
        <authorList>
            <person name="Sharakhova M.V."/>
            <person name="Hammond M.P."/>
            <person name="Lobo N.F."/>
            <person name="Krzywinski J."/>
            <person name="Unger M.F."/>
            <person name="Hillenmeyer M.E."/>
            <person name="Bruggner R.V."/>
            <person name="Birney E."/>
            <person name="Collins F.H."/>
        </authorList>
    </citation>
    <scope>NUCLEOTIDE SEQUENCE</scope>
    <source>
        <strain evidence="1">PEST</strain>
    </source>
</reference>
<organism evidence="1">
    <name type="scientific">Anopheles gambiae</name>
    <name type="common">African malaria mosquito</name>
    <dbReference type="NCBI Taxonomy" id="7165"/>
    <lineage>
        <taxon>Eukaryota</taxon>
        <taxon>Metazoa</taxon>
        <taxon>Ecdysozoa</taxon>
        <taxon>Arthropoda</taxon>
        <taxon>Hexapoda</taxon>
        <taxon>Insecta</taxon>
        <taxon>Pterygota</taxon>
        <taxon>Neoptera</taxon>
        <taxon>Endopterygota</taxon>
        <taxon>Diptera</taxon>
        <taxon>Nematocera</taxon>
        <taxon>Culicoidea</taxon>
        <taxon>Culicidae</taxon>
        <taxon>Anophelinae</taxon>
        <taxon>Anopheles</taxon>
    </lineage>
</organism>
<dbReference type="PaxDb" id="7165-AGAP007898-PA"/>
<reference evidence="1" key="3">
    <citation type="journal article" date="2004" name="Trends Parasitol.">
        <title>The Anopheles gambiae genome: an update.</title>
        <authorList>
            <person name="Mongin E."/>
            <person name="Louis C."/>
            <person name="Holt R.A."/>
            <person name="Birney E."/>
            <person name="Collins F.H."/>
        </authorList>
    </citation>
    <scope>NUCLEOTIDE SEQUENCE</scope>
    <source>
        <strain evidence="1">PEST</strain>
    </source>
</reference>
<sequence length="70" mass="8127">MKRQKHPEDAVTFINHNFSSYYSRLSRCCRKAVQHISELAVVFSRIEVVKQSKSNGCHEWLESNTSISPM</sequence>
<accession>A0NF87</accession>
<reference evidence="1" key="2">
    <citation type="submission" date="2002-03" db="EMBL/GenBank/DDBJ databases">
        <authorList>
            <consortium name="The Anopheles Genome Sequencing Consortium"/>
        </authorList>
    </citation>
    <scope>NUCLEOTIDE SEQUENCE</scope>
    <source>
        <strain evidence="1">PEST</strain>
    </source>
</reference>
<dbReference type="AlphaFoldDB" id="A0NF87"/>